<dbReference type="EMBL" id="MCHX01000109">
    <property type="protein sequence ID" value="OFJ50589.1"/>
    <property type="molecule type" value="Genomic_DNA"/>
</dbReference>
<evidence type="ECO:0000313" key="1">
    <source>
        <dbReference type="EMBL" id="OFJ50589.1"/>
    </source>
</evidence>
<evidence type="ECO:0008006" key="3">
    <source>
        <dbReference type="Google" id="ProtNLM"/>
    </source>
</evidence>
<keyword evidence="2" id="KW-1185">Reference proteome</keyword>
<comment type="caution">
    <text evidence="1">The sequence shown here is derived from an EMBL/GenBank/DDBJ whole genome shotgun (WGS) entry which is preliminary data.</text>
</comment>
<dbReference type="RefSeq" id="WP_070356181.1">
    <property type="nucleotide sequence ID" value="NZ_CP043474.1"/>
</dbReference>
<protein>
    <recommendedName>
        <fullName evidence="3">Fe2OG dioxygenase domain-containing protein</fullName>
    </recommendedName>
</protein>
<name>A0A1E8PY15_9MYCO</name>
<reference evidence="1 2" key="1">
    <citation type="submission" date="2016-09" db="EMBL/GenBank/DDBJ databases">
        <title>genome sequence of Mycobacterium sp. 739 SCH.</title>
        <authorList>
            <person name="Greninger A.L."/>
            <person name="Qin X."/>
            <person name="Jerome K."/>
            <person name="Vora S."/>
            <person name="Quinn K."/>
        </authorList>
    </citation>
    <scope>NUCLEOTIDE SEQUENCE [LARGE SCALE GENOMIC DNA]</scope>
    <source>
        <strain evidence="1 2">SCH</strain>
    </source>
</reference>
<dbReference type="AlphaFoldDB" id="A0A1E8PY15"/>
<dbReference type="OrthoDB" id="4732009at2"/>
<organism evidence="1 2">
    <name type="scientific">Mycolicibacterium grossiae</name>
    <dbReference type="NCBI Taxonomy" id="1552759"/>
    <lineage>
        <taxon>Bacteria</taxon>
        <taxon>Bacillati</taxon>
        <taxon>Actinomycetota</taxon>
        <taxon>Actinomycetes</taxon>
        <taxon>Mycobacteriales</taxon>
        <taxon>Mycobacteriaceae</taxon>
        <taxon>Mycolicibacterium</taxon>
    </lineage>
</organism>
<evidence type="ECO:0000313" key="2">
    <source>
        <dbReference type="Proteomes" id="UP000178953"/>
    </source>
</evidence>
<proteinExistence type="predicted"/>
<dbReference type="Proteomes" id="UP000178953">
    <property type="component" value="Unassembled WGS sequence"/>
</dbReference>
<accession>A0A1E8PY15</accession>
<gene>
    <name evidence="1" type="ORF">BEL07_27365</name>
</gene>
<sequence>MTVTSTDRRHAVSADLQGAEDRVAARIADAGYARLTDAVDRPWLRAAHDLATAVNRPGAQEVLLEGLTAADGDAIDAVLTDRALTDFLEGVATRLHPAADPDDRHVDVSLRVVNGPDQHDGPLWFHYDATVLTVVFPIDIPVAAPGESGELVLYPNRRPFRRFVLTNIVEKMVMQSDVYRRRHSPAQPATVVPLEPGSAYVFSGYRSYHATLPCPVGTRRVTLMVHYKDAHSGSRLLRGSKGLYHRLIGKD</sequence>